<gene>
    <name evidence="2" type="ORF">ENW00_06760</name>
</gene>
<dbReference type="EMBL" id="DTIN01000025">
    <property type="protein sequence ID" value="HFX13833.1"/>
    <property type="molecule type" value="Genomic_DNA"/>
</dbReference>
<comment type="caution">
    <text evidence="2">The sequence shown here is derived from an EMBL/GenBank/DDBJ whole genome shotgun (WGS) entry which is preliminary data.</text>
</comment>
<feature type="domain" description="DUF362" evidence="1">
    <location>
        <begin position="41"/>
        <end position="228"/>
    </location>
</feature>
<evidence type="ECO:0000259" key="1">
    <source>
        <dbReference type="Pfam" id="PF04015"/>
    </source>
</evidence>
<accession>A0A7C3MJY2</accession>
<protein>
    <submittedName>
        <fullName evidence="2">DUF362 domain-containing protein</fullName>
    </submittedName>
</protein>
<reference evidence="2" key="1">
    <citation type="journal article" date="2020" name="mSystems">
        <title>Genome- and Community-Level Interaction Insights into Carbon Utilization and Element Cycling Functions of Hydrothermarchaeota in Hydrothermal Sediment.</title>
        <authorList>
            <person name="Zhou Z."/>
            <person name="Liu Y."/>
            <person name="Xu W."/>
            <person name="Pan J."/>
            <person name="Luo Z.H."/>
            <person name="Li M."/>
        </authorList>
    </citation>
    <scope>NUCLEOTIDE SEQUENCE [LARGE SCALE GENOMIC DNA]</scope>
    <source>
        <strain evidence="2">SpSt-81</strain>
    </source>
</reference>
<dbReference type="AlphaFoldDB" id="A0A7C3MJY2"/>
<organism evidence="2">
    <name type="scientific">Dictyoglomus thermophilum</name>
    <dbReference type="NCBI Taxonomy" id="14"/>
    <lineage>
        <taxon>Bacteria</taxon>
        <taxon>Pseudomonadati</taxon>
        <taxon>Dictyoglomota</taxon>
        <taxon>Dictyoglomia</taxon>
        <taxon>Dictyoglomales</taxon>
        <taxon>Dictyoglomaceae</taxon>
        <taxon>Dictyoglomus</taxon>
    </lineage>
</organism>
<name>A0A7C3MJY2_DICTH</name>
<dbReference type="InterPro" id="IPR007160">
    <property type="entry name" value="DUF362"/>
</dbReference>
<dbReference type="Pfam" id="PF04015">
    <property type="entry name" value="DUF362"/>
    <property type="match status" value="1"/>
</dbReference>
<proteinExistence type="predicted"/>
<evidence type="ECO:0000313" key="2">
    <source>
        <dbReference type="EMBL" id="HFX13833.1"/>
    </source>
</evidence>
<sequence length="379" mass="41951">MNQKSKVSIVRTTNKNIYNAVGDAIDLIGGIDKFVKSGDVVLIKPNAFISKEEKGFISDPDVVLSIARLCKEQGAKEVYIGERTPSVYKWYPQEKIDIAKVVCFDDTHFNLRVLPNARVIKTAVPIPKIVEECDVFINVPGLRFHALTIISNGMKNIMGIMPKETTLLIHLSGLEDAIVDLNYFRRSNLVISTAIHTIVGNFPVTGYGIESNTLIAGDNVVAVDSVSALILNADPHNIRHLTLANDLGLGPIDMGNIELVGESIESLEWRKNIALPIIDYENFRDRINIIDPFKACQGCKRAVSSGLSDIIENYPDVDLSDVTIVLGPVEDLDKFKLTDKIILFGNCTFPYRDRGLYVQGCPPRANMAKQAIKDIKNLK</sequence>